<evidence type="ECO:0000313" key="6">
    <source>
        <dbReference type="Proteomes" id="UP001371456"/>
    </source>
</evidence>
<feature type="domain" description="AIG1-type G" evidence="4">
    <location>
        <begin position="11"/>
        <end position="217"/>
    </location>
</feature>
<comment type="caution">
    <text evidence="5">The sequence shown here is derived from an EMBL/GenBank/DDBJ whole genome shotgun (WGS) entry which is preliminary data.</text>
</comment>
<feature type="domain" description="AIG1-type G" evidence="4">
    <location>
        <begin position="221"/>
        <end position="429"/>
    </location>
</feature>
<name>A0AAN8TG35_SOLBU</name>
<reference evidence="5 6" key="1">
    <citation type="submission" date="2024-02" db="EMBL/GenBank/DDBJ databases">
        <title>de novo genome assembly of Solanum bulbocastanum strain 11H21.</title>
        <authorList>
            <person name="Hosaka A.J."/>
        </authorList>
    </citation>
    <scope>NUCLEOTIDE SEQUENCE [LARGE SCALE GENOMIC DNA]</scope>
    <source>
        <tissue evidence="5">Young leaves</tissue>
    </source>
</reference>
<keyword evidence="3" id="KW-0342">GTP-binding</keyword>
<dbReference type="Proteomes" id="UP001371456">
    <property type="component" value="Unassembled WGS sequence"/>
</dbReference>
<dbReference type="FunFam" id="3.40.50.300:FF:000840">
    <property type="entry name" value="Immune-associated nucleotide-binding protein 9"/>
    <property type="match status" value="2"/>
</dbReference>
<proteinExistence type="inferred from homology"/>
<dbReference type="PANTHER" id="PTHR10903:SF141">
    <property type="entry name" value="PROTEIN AIG1-LIKE"/>
    <property type="match status" value="1"/>
</dbReference>
<dbReference type="Gene3D" id="3.40.50.300">
    <property type="entry name" value="P-loop containing nucleotide triphosphate hydrolases"/>
    <property type="match status" value="2"/>
</dbReference>
<dbReference type="Pfam" id="PF04548">
    <property type="entry name" value="AIG1"/>
    <property type="match status" value="2"/>
</dbReference>
<accession>A0AAN8TG35</accession>
<dbReference type="InterPro" id="IPR027417">
    <property type="entry name" value="P-loop_NTPase"/>
</dbReference>
<dbReference type="AlphaFoldDB" id="A0AAN8TG35"/>
<evidence type="ECO:0000259" key="4">
    <source>
        <dbReference type="PROSITE" id="PS51720"/>
    </source>
</evidence>
<evidence type="ECO:0000313" key="5">
    <source>
        <dbReference type="EMBL" id="KAK6787259.1"/>
    </source>
</evidence>
<comment type="similarity">
    <text evidence="1">Belongs to the TRAFAC class TrmE-Era-EngA-EngB-Septin-like GTPase superfamily. AIG1/Toc34/Toc159-like paraseptin GTPase family. IAN subfamily.</text>
</comment>
<evidence type="ECO:0000256" key="3">
    <source>
        <dbReference type="ARBA" id="ARBA00023134"/>
    </source>
</evidence>
<dbReference type="EMBL" id="JBANQN010000006">
    <property type="protein sequence ID" value="KAK6787259.1"/>
    <property type="molecule type" value="Genomic_DNA"/>
</dbReference>
<gene>
    <name evidence="5" type="ORF">RDI58_015784</name>
</gene>
<organism evidence="5 6">
    <name type="scientific">Solanum bulbocastanum</name>
    <name type="common">Wild potato</name>
    <dbReference type="NCBI Taxonomy" id="147425"/>
    <lineage>
        <taxon>Eukaryota</taxon>
        <taxon>Viridiplantae</taxon>
        <taxon>Streptophyta</taxon>
        <taxon>Embryophyta</taxon>
        <taxon>Tracheophyta</taxon>
        <taxon>Spermatophyta</taxon>
        <taxon>Magnoliopsida</taxon>
        <taxon>eudicotyledons</taxon>
        <taxon>Gunneridae</taxon>
        <taxon>Pentapetalae</taxon>
        <taxon>asterids</taxon>
        <taxon>lamiids</taxon>
        <taxon>Solanales</taxon>
        <taxon>Solanaceae</taxon>
        <taxon>Solanoideae</taxon>
        <taxon>Solaneae</taxon>
        <taxon>Solanum</taxon>
    </lineage>
</organism>
<keyword evidence="6" id="KW-1185">Reference proteome</keyword>
<dbReference type="GO" id="GO:0005525">
    <property type="term" value="F:GTP binding"/>
    <property type="evidence" value="ECO:0007669"/>
    <property type="project" value="UniProtKB-KW"/>
</dbReference>
<keyword evidence="2" id="KW-0547">Nucleotide-binding</keyword>
<dbReference type="PANTHER" id="PTHR10903">
    <property type="entry name" value="GTPASE, IMAP FAMILY MEMBER-RELATED"/>
    <property type="match status" value="1"/>
</dbReference>
<dbReference type="InterPro" id="IPR045058">
    <property type="entry name" value="GIMA/IAN/Toc"/>
</dbReference>
<evidence type="ECO:0000256" key="2">
    <source>
        <dbReference type="ARBA" id="ARBA00022741"/>
    </source>
</evidence>
<dbReference type="PROSITE" id="PS51720">
    <property type="entry name" value="G_AIG1"/>
    <property type="match status" value="2"/>
</dbReference>
<sequence>MITDDCEISINGDRTLLLVGRTGDGKSATGNSILGTKAFKSMHCSSCVTTACQLHTTQLQDGNILNVIDTPGLFDFSCGPDFVVKELVKCFNLSKDGIHAVLLVLSVRTRFSREEHASVQCLLNLFESKISDYMIVVFTGGDELEDDETLDDYLGCFPEPLKEALKQCGNRQVLFDNKTHDPLKKADQLRNLLLHVNLVVEKNGGKPYTTYLFKELKVTTNEKQTLVLLGRTGNGKSATGNSLLGSKEFKSKCSSNGVTSTCELKSTRLDNGLMIDVIDTPGLFDFTGEPDVIGKEIVKCMELAMDGIHSVLLVLSMRTRFSREELAAIQSFQEFFGQKIRDYMIVVFTGGDEFEDSDETLDDYLGKECPEPLNETIKLCDDRVVVFDNKTKDPKKKEDQLNKLLLLVTLVLDKNKGVPYTNELFRQLKALKANSLIGDGVNQLNEPIAMSYEEHFNKLTEAVTSMLKEITHTYLEQLATVRADRIAEKQKAAAAHSKFENDMRVLREHLERVQMESGKWRCHIL</sequence>
<dbReference type="SUPFAM" id="SSF52540">
    <property type="entry name" value="P-loop containing nucleoside triphosphate hydrolases"/>
    <property type="match status" value="2"/>
</dbReference>
<evidence type="ECO:0000256" key="1">
    <source>
        <dbReference type="ARBA" id="ARBA00008535"/>
    </source>
</evidence>
<dbReference type="InterPro" id="IPR006703">
    <property type="entry name" value="G_AIG1"/>
</dbReference>
<dbReference type="CDD" id="cd01852">
    <property type="entry name" value="AIG1"/>
    <property type="match status" value="2"/>
</dbReference>
<protein>
    <recommendedName>
        <fullName evidence="4">AIG1-type G domain-containing protein</fullName>
    </recommendedName>
</protein>